<gene>
    <name evidence="1" type="ORF">S01H1_75665</name>
</gene>
<dbReference type="EMBL" id="BARS01050720">
    <property type="protein sequence ID" value="GAG50910.1"/>
    <property type="molecule type" value="Genomic_DNA"/>
</dbReference>
<accession>X0Y555</accession>
<reference evidence="1" key="1">
    <citation type="journal article" date="2014" name="Front. Microbiol.">
        <title>High frequency of phylogenetically diverse reductive dehalogenase-homologous genes in deep subseafloor sedimentary metagenomes.</title>
        <authorList>
            <person name="Kawai M."/>
            <person name="Futagami T."/>
            <person name="Toyoda A."/>
            <person name="Takaki Y."/>
            <person name="Nishi S."/>
            <person name="Hori S."/>
            <person name="Arai W."/>
            <person name="Tsubouchi T."/>
            <person name="Morono Y."/>
            <person name="Uchiyama I."/>
            <person name="Ito T."/>
            <person name="Fujiyama A."/>
            <person name="Inagaki F."/>
            <person name="Takami H."/>
        </authorList>
    </citation>
    <scope>NUCLEOTIDE SEQUENCE</scope>
    <source>
        <strain evidence="1">Expedition CK06-06</strain>
    </source>
</reference>
<sequence>MLVICNKADEPGCVNACEHCSEHERADEEDEDEYCDEYAVPCPEINDEEVICIPVSEFILQRKIKNLKKDAQREAKSILKEMEVI</sequence>
<evidence type="ECO:0000313" key="1">
    <source>
        <dbReference type="EMBL" id="GAG50910.1"/>
    </source>
</evidence>
<dbReference type="AlphaFoldDB" id="X0Y555"/>
<comment type="caution">
    <text evidence="1">The sequence shown here is derived from an EMBL/GenBank/DDBJ whole genome shotgun (WGS) entry which is preliminary data.</text>
</comment>
<name>X0Y555_9ZZZZ</name>
<organism evidence="1">
    <name type="scientific">marine sediment metagenome</name>
    <dbReference type="NCBI Taxonomy" id="412755"/>
    <lineage>
        <taxon>unclassified sequences</taxon>
        <taxon>metagenomes</taxon>
        <taxon>ecological metagenomes</taxon>
    </lineage>
</organism>
<proteinExistence type="predicted"/>
<protein>
    <submittedName>
        <fullName evidence="1">Uncharacterized protein</fullName>
    </submittedName>
</protein>